<feature type="compositionally biased region" description="Polar residues" evidence="3">
    <location>
        <begin position="1"/>
        <end position="22"/>
    </location>
</feature>
<dbReference type="GeneID" id="18925808"/>
<keyword evidence="1" id="KW-0433">Leucine-rich repeat</keyword>
<dbReference type="VEuPathDB" id="FungiDB:MELLADRAFT_116415"/>
<accession>F4RKX2</accession>
<keyword evidence="2" id="KW-0677">Repeat</keyword>
<reference evidence="5" key="1">
    <citation type="journal article" date="2011" name="Proc. Natl. Acad. Sci. U.S.A.">
        <title>Obligate biotrophy features unraveled by the genomic analysis of rust fungi.</title>
        <authorList>
            <person name="Duplessis S."/>
            <person name="Cuomo C.A."/>
            <person name="Lin Y.-C."/>
            <person name="Aerts A."/>
            <person name="Tisserant E."/>
            <person name="Veneault-Fourrey C."/>
            <person name="Joly D.L."/>
            <person name="Hacquard S."/>
            <person name="Amselem J."/>
            <person name="Cantarel B.L."/>
            <person name="Chiu R."/>
            <person name="Coutinho P.M."/>
            <person name="Feau N."/>
            <person name="Field M."/>
            <person name="Frey P."/>
            <person name="Gelhaye E."/>
            <person name="Goldberg J."/>
            <person name="Grabherr M.G."/>
            <person name="Kodira C.D."/>
            <person name="Kohler A."/>
            <person name="Kuees U."/>
            <person name="Lindquist E.A."/>
            <person name="Lucas S.M."/>
            <person name="Mago R."/>
            <person name="Mauceli E."/>
            <person name="Morin E."/>
            <person name="Murat C."/>
            <person name="Pangilinan J.L."/>
            <person name="Park R."/>
            <person name="Pearson M."/>
            <person name="Quesneville H."/>
            <person name="Rouhier N."/>
            <person name="Sakthikumar S."/>
            <person name="Salamov A.A."/>
            <person name="Schmutz J."/>
            <person name="Selles B."/>
            <person name="Shapiro H."/>
            <person name="Tanguay P."/>
            <person name="Tuskan G.A."/>
            <person name="Henrissat B."/>
            <person name="Van de Peer Y."/>
            <person name="Rouze P."/>
            <person name="Ellis J.G."/>
            <person name="Dodds P.N."/>
            <person name="Schein J.E."/>
            <person name="Zhong S."/>
            <person name="Hamelin R.C."/>
            <person name="Grigoriev I.V."/>
            <person name="Szabo L.J."/>
            <person name="Martin F."/>
        </authorList>
    </citation>
    <scope>NUCLEOTIDE SEQUENCE [LARGE SCALE GENOMIC DNA]</scope>
    <source>
        <strain evidence="5">98AG31 / pathotype 3-4-7</strain>
    </source>
</reference>
<evidence type="ECO:0000313" key="5">
    <source>
        <dbReference type="Proteomes" id="UP000001072"/>
    </source>
</evidence>
<gene>
    <name evidence="4" type="ORF">MELLADRAFT_116415</name>
</gene>
<dbReference type="InterPro" id="IPR032675">
    <property type="entry name" value="LRR_dom_sf"/>
</dbReference>
<dbReference type="RefSeq" id="XP_007409760.1">
    <property type="nucleotide sequence ID" value="XM_007409698.1"/>
</dbReference>
<dbReference type="HOGENOM" id="CLU_760923_0_0_1"/>
<protein>
    <submittedName>
        <fullName evidence="4">Uncharacterized protein</fullName>
    </submittedName>
</protein>
<feature type="region of interest" description="Disordered" evidence="3">
    <location>
        <begin position="136"/>
        <end position="155"/>
    </location>
</feature>
<feature type="compositionally biased region" description="Basic and acidic residues" evidence="3">
    <location>
        <begin position="24"/>
        <end position="38"/>
    </location>
</feature>
<proteinExistence type="predicted"/>
<dbReference type="PANTHER" id="PTHR24366:SF96">
    <property type="entry name" value="LEUCINE RICH REPEAT CONTAINING 53"/>
    <property type="match status" value="1"/>
</dbReference>
<sequence>MLSSNHHPFSASYKSHSSQIPSFSKEHYTSPQHLEKLSRSSQSISSLDHHQPITSIIAKKPKSCHHQERNSIHLKHRPSSIFFPELVSAQDRDFNRVKTIIRKAIANRTLVVDLANQSLSTIPSCINELEVLTSTSRLETKPNDPPNPSIPTSRHRTLTRVSSAPSSFHNSYTSNQFTGLNLILSNNHLTNIKPIITNLKSITRLILRSNRIEIIPEEIQELNQLIELNLTNNHLKFLPSNPWYPKPLKTLNLSNQRIVSEPIYDPQTDSLQKSCIRRICVNQNTEEEPVLKSLTIQDLNSVRLPTPLIHQILNPMESFWKCDECKTLKNHQPIECFEWIEITKEIIPIQFKFCHPSCLNHFFT</sequence>
<dbReference type="Proteomes" id="UP000001072">
    <property type="component" value="Unassembled WGS sequence"/>
</dbReference>
<dbReference type="KEGG" id="mlr:MELLADRAFT_116415"/>
<dbReference type="eggNOG" id="ENOG502SCN3">
    <property type="taxonomic scope" value="Eukaryota"/>
</dbReference>
<dbReference type="Pfam" id="PF13855">
    <property type="entry name" value="LRR_8"/>
    <property type="match status" value="1"/>
</dbReference>
<name>F4RKX2_MELLP</name>
<dbReference type="EMBL" id="GL883106">
    <property type="protein sequence ID" value="EGG06800.1"/>
    <property type="molecule type" value="Genomic_DNA"/>
</dbReference>
<evidence type="ECO:0000256" key="1">
    <source>
        <dbReference type="ARBA" id="ARBA00022614"/>
    </source>
</evidence>
<evidence type="ECO:0000256" key="3">
    <source>
        <dbReference type="SAM" id="MobiDB-lite"/>
    </source>
</evidence>
<dbReference type="STRING" id="747676.F4RKX2"/>
<evidence type="ECO:0000313" key="4">
    <source>
        <dbReference type="EMBL" id="EGG06800.1"/>
    </source>
</evidence>
<feature type="region of interest" description="Disordered" evidence="3">
    <location>
        <begin position="1"/>
        <end position="45"/>
    </location>
</feature>
<organism evidence="5">
    <name type="scientific">Melampsora larici-populina (strain 98AG31 / pathotype 3-4-7)</name>
    <name type="common">Poplar leaf rust fungus</name>
    <dbReference type="NCBI Taxonomy" id="747676"/>
    <lineage>
        <taxon>Eukaryota</taxon>
        <taxon>Fungi</taxon>
        <taxon>Dikarya</taxon>
        <taxon>Basidiomycota</taxon>
        <taxon>Pucciniomycotina</taxon>
        <taxon>Pucciniomycetes</taxon>
        <taxon>Pucciniales</taxon>
        <taxon>Melampsoraceae</taxon>
        <taxon>Melampsora</taxon>
    </lineage>
</organism>
<dbReference type="Gene3D" id="3.80.10.10">
    <property type="entry name" value="Ribonuclease Inhibitor"/>
    <property type="match status" value="1"/>
</dbReference>
<dbReference type="InterPro" id="IPR001611">
    <property type="entry name" value="Leu-rich_rpt"/>
</dbReference>
<dbReference type="OrthoDB" id="2501785at2759"/>
<dbReference type="InParanoid" id="F4RKX2"/>
<dbReference type="PANTHER" id="PTHR24366">
    <property type="entry name" value="IG(IMMUNOGLOBULIN) AND LRR(LEUCINE RICH REPEAT) DOMAINS"/>
    <property type="match status" value="1"/>
</dbReference>
<keyword evidence="5" id="KW-1185">Reference proteome</keyword>
<dbReference type="AlphaFoldDB" id="F4RKX2"/>
<evidence type="ECO:0000256" key="2">
    <source>
        <dbReference type="ARBA" id="ARBA00022737"/>
    </source>
</evidence>
<dbReference type="SUPFAM" id="SSF52075">
    <property type="entry name" value="Outer arm dynein light chain 1"/>
    <property type="match status" value="1"/>
</dbReference>